<dbReference type="EMBL" id="JACHNG010000002">
    <property type="protein sequence ID" value="MBB4787308.1"/>
    <property type="molecule type" value="Genomic_DNA"/>
</dbReference>
<reference evidence="1 2" key="1">
    <citation type="submission" date="2020-08" db="EMBL/GenBank/DDBJ databases">
        <title>Sequencing the genomes of 1000 actinobacteria strains.</title>
        <authorList>
            <person name="Klenk H.-P."/>
        </authorList>
    </citation>
    <scope>NUCLEOTIDE SEQUENCE [LARGE SCALE GENOMIC DNA]</scope>
    <source>
        <strain evidence="1 2">DSM 41530</strain>
    </source>
</reference>
<evidence type="ECO:0000313" key="2">
    <source>
        <dbReference type="Proteomes" id="UP000530530"/>
    </source>
</evidence>
<protein>
    <submittedName>
        <fullName evidence="1">Uncharacterized protein</fullName>
    </submittedName>
</protein>
<name>A0ABR6M0D0_9ACTN</name>
<accession>A0ABR6M0D0</accession>
<organism evidence="1 2">
    <name type="scientific">Streptomyces rapamycinicus</name>
    <dbReference type="NCBI Taxonomy" id="1226757"/>
    <lineage>
        <taxon>Bacteria</taxon>
        <taxon>Bacillati</taxon>
        <taxon>Actinomycetota</taxon>
        <taxon>Actinomycetes</taxon>
        <taxon>Kitasatosporales</taxon>
        <taxon>Streptomycetaceae</taxon>
        <taxon>Streptomyces</taxon>
        <taxon>Streptomyces violaceusniger group</taxon>
    </lineage>
</organism>
<evidence type="ECO:0000313" key="1">
    <source>
        <dbReference type="EMBL" id="MBB4787308.1"/>
    </source>
</evidence>
<proteinExistence type="predicted"/>
<keyword evidence="2" id="KW-1185">Reference proteome</keyword>
<comment type="caution">
    <text evidence="1">The sequence shown here is derived from an EMBL/GenBank/DDBJ whole genome shotgun (WGS) entry which is preliminary data.</text>
</comment>
<dbReference type="RefSeq" id="WP_020874972.1">
    <property type="nucleotide sequence ID" value="NZ_CP157811.1"/>
</dbReference>
<sequence>MLRAHLGERGLGGGIGPGPQLLDCGAHVSDIPLQGGELGPGFLQGGAQFLLDHPGCFA</sequence>
<dbReference type="Proteomes" id="UP000530530">
    <property type="component" value="Unassembled WGS sequence"/>
</dbReference>
<gene>
    <name evidence="1" type="ORF">BJY27_008355</name>
</gene>